<reference evidence="8" key="2">
    <citation type="journal article" date="2021" name="PeerJ">
        <title>Extensive microbial diversity within the chicken gut microbiome revealed by metagenomics and culture.</title>
        <authorList>
            <person name="Gilroy R."/>
            <person name="Ravi A."/>
            <person name="Getino M."/>
            <person name="Pursley I."/>
            <person name="Horton D.L."/>
            <person name="Alikhan N.F."/>
            <person name="Baker D."/>
            <person name="Gharbi K."/>
            <person name="Hall N."/>
            <person name="Watson M."/>
            <person name="Adriaenssens E.M."/>
            <person name="Foster-Nyarko E."/>
            <person name="Jarju S."/>
            <person name="Secka A."/>
            <person name="Antonio M."/>
            <person name="Oren A."/>
            <person name="Chaudhuri R.R."/>
            <person name="La Ragione R."/>
            <person name="Hildebrand F."/>
            <person name="Pallen M.J."/>
        </authorList>
    </citation>
    <scope>NUCLEOTIDE SEQUENCE</scope>
    <source>
        <strain evidence="8">17213</strain>
    </source>
</reference>
<dbReference type="Gene3D" id="3.40.50.880">
    <property type="match status" value="1"/>
</dbReference>
<dbReference type="PANTHER" id="PTHR20919:SF0">
    <property type="entry name" value="HOMOSERINE O-SUCCINYLTRANSFERASE"/>
    <property type="match status" value="1"/>
</dbReference>
<protein>
    <recommendedName>
        <fullName evidence="6">Homoserine O-acetyltransferase</fullName>
        <shortName evidence="6">HAT</shortName>
        <ecNumber evidence="6">2.3.1.31</ecNumber>
    </recommendedName>
    <alternativeName>
        <fullName evidence="6">Homoserine transacetylase</fullName>
        <shortName evidence="6">HTA</shortName>
    </alternativeName>
</protein>
<feature type="binding site" evidence="6">
    <location>
        <position position="163"/>
    </location>
    <ligand>
        <name>substrate</name>
    </ligand>
</feature>
<dbReference type="SUPFAM" id="SSF52317">
    <property type="entry name" value="Class I glutamine amidotransferase-like"/>
    <property type="match status" value="1"/>
</dbReference>
<dbReference type="InterPro" id="IPR029062">
    <property type="entry name" value="Class_I_gatase-like"/>
</dbReference>
<evidence type="ECO:0000313" key="8">
    <source>
        <dbReference type="EMBL" id="MBO8414948.1"/>
    </source>
</evidence>
<feature type="active site" evidence="6">
    <location>
        <position position="237"/>
    </location>
</feature>
<dbReference type="GO" id="GO:0005737">
    <property type="term" value="C:cytoplasm"/>
    <property type="evidence" value="ECO:0007669"/>
    <property type="project" value="UniProtKB-SubCell"/>
</dbReference>
<evidence type="ECO:0000256" key="7">
    <source>
        <dbReference type="PIRSR" id="PIRSR000450-1"/>
    </source>
</evidence>
<evidence type="ECO:0000313" key="9">
    <source>
        <dbReference type="Proteomes" id="UP000823631"/>
    </source>
</evidence>
<comment type="catalytic activity">
    <reaction evidence="6">
        <text>L-homoserine + acetyl-CoA = O-acetyl-L-homoserine + CoA</text>
        <dbReference type="Rhea" id="RHEA:13701"/>
        <dbReference type="ChEBI" id="CHEBI:57287"/>
        <dbReference type="ChEBI" id="CHEBI:57288"/>
        <dbReference type="ChEBI" id="CHEBI:57476"/>
        <dbReference type="ChEBI" id="CHEBI:57716"/>
        <dbReference type="EC" id="2.3.1.31"/>
    </reaction>
</comment>
<evidence type="ECO:0000256" key="1">
    <source>
        <dbReference type="ARBA" id="ARBA00004496"/>
    </source>
</evidence>
<gene>
    <name evidence="8" type="primary">metA</name>
    <name evidence="6" type="synonym">metAA</name>
    <name evidence="8" type="ORF">IAB19_01015</name>
</gene>
<dbReference type="HAMAP" id="MF_00295">
    <property type="entry name" value="MetA_acyltransf"/>
    <property type="match status" value="1"/>
</dbReference>
<dbReference type="PIRSF" id="PIRSF000450">
    <property type="entry name" value="H_ser_succinyltr"/>
    <property type="match status" value="1"/>
</dbReference>
<feature type="active site" description="Acyl-thioester intermediate" evidence="6 7">
    <location>
        <position position="142"/>
    </location>
</feature>
<dbReference type="AlphaFoldDB" id="A0A9D9DAR9"/>
<keyword evidence="2 6" id="KW-0963">Cytoplasm</keyword>
<dbReference type="NCBIfam" id="TIGR01001">
    <property type="entry name" value="metA"/>
    <property type="match status" value="1"/>
</dbReference>
<dbReference type="InterPro" id="IPR033752">
    <property type="entry name" value="MetA_family"/>
</dbReference>
<reference evidence="8" key="1">
    <citation type="submission" date="2020-10" db="EMBL/GenBank/DDBJ databases">
        <authorList>
            <person name="Gilroy R."/>
        </authorList>
    </citation>
    <scope>NUCLEOTIDE SEQUENCE</scope>
    <source>
        <strain evidence="8">17213</strain>
    </source>
</reference>
<dbReference type="GO" id="GO:0008899">
    <property type="term" value="F:homoserine O-succinyltransferase activity"/>
    <property type="evidence" value="ECO:0007669"/>
    <property type="project" value="UniProtKB-UniRule"/>
</dbReference>
<evidence type="ECO:0000256" key="4">
    <source>
        <dbReference type="ARBA" id="ARBA00022679"/>
    </source>
</evidence>
<feature type="binding site" evidence="6">
    <location>
        <position position="249"/>
    </location>
    <ligand>
        <name>substrate</name>
    </ligand>
</feature>
<organism evidence="8 9">
    <name type="scientific">Candidatus Avisuccinivibrio stercorigallinarum</name>
    <dbReference type="NCBI Taxonomy" id="2840704"/>
    <lineage>
        <taxon>Bacteria</taxon>
        <taxon>Pseudomonadati</taxon>
        <taxon>Pseudomonadota</taxon>
        <taxon>Gammaproteobacteria</taxon>
        <taxon>Aeromonadales</taxon>
        <taxon>Succinivibrionaceae</taxon>
        <taxon>Succinivibrionaceae incertae sedis</taxon>
        <taxon>Candidatus Avisuccinivibrio</taxon>
    </lineage>
</organism>
<comment type="similarity">
    <text evidence="6">Belongs to the MetA family.</text>
</comment>
<dbReference type="EC" id="2.3.1.31" evidence="6"/>
<dbReference type="GO" id="GO:0004414">
    <property type="term" value="F:homoserine O-acetyltransferase activity"/>
    <property type="evidence" value="ECO:0007669"/>
    <property type="project" value="UniProtKB-EC"/>
</dbReference>
<accession>A0A9D9DAR9</accession>
<dbReference type="PANTHER" id="PTHR20919">
    <property type="entry name" value="HOMOSERINE O-SUCCINYLTRANSFERASE"/>
    <property type="match status" value="1"/>
</dbReference>
<comment type="pathway">
    <text evidence="6">Amino-acid biosynthesis; L-methionine biosynthesis via de novo pathway; O-acetyl-L-homoserine from L-homoserine: step 1/1.</text>
</comment>
<sequence length="313" mass="36257">MPIKIPNSLPAASVLTSEQVFVMTEDRAVHQDIRPLELLFLNLMPKKITTEIQYMRKLSNSALQVNIDLLRVDQHIPRNTPQSHLDTFYKDFDEVRDKYYDGMIITGAPLDQVSFEEVTYWDKLQEMIKWSAEHVTSTLFSCWGVAAALNVFYGLPMINRREKLSGIYLHNRAHCTDPLIRGFDDVFYAPQSRFIDFPTNVIEDETDLHILADSPEAGVFLAVSPDGRQIYVTGHPEYDVITLAEEYRRDLNAGKNPKIPCNYFPHDDPNLAPPCTWRSHASLLFGNWLNYYVYQVTPFNFEHRVPEREMLVR</sequence>
<evidence type="ECO:0000256" key="2">
    <source>
        <dbReference type="ARBA" id="ARBA00022490"/>
    </source>
</evidence>
<dbReference type="EMBL" id="JADINH010000015">
    <property type="protein sequence ID" value="MBO8414948.1"/>
    <property type="molecule type" value="Genomic_DNA"/>
</dbReference>
<keyword evidence="6" id="KW-0486">Methionine biosynthesis</keyword>
<comment type="caution">
    <text evidence="6">Lacks conserved residue(s) required for the propagation of feature annotation.</text>
</comment>
<dbReference type="GO" id="GO:0019281">
    <property type="term" value="P:L-methionine biosynthetic process from homoserine via O-succinyl-L-homoserine and cystathionine"/>
    <property type="evidence" value="ECO:0007669"/>
    <property type="project" value="InterPro"/>
</dbReference>
<name>A0A9D9DAR9_9GAMM</name>
<dbReference type="Pfam" id="PF04204">
    <property type="entry name" value="HTS"/>
    <property type="match status" value="1"/>
</dbReference>
<keyword evidence="3 6" id="KW-0028">Amino-acid biosynthesis</keyword>
<keyword evidence="5 6" id="KW-0012">Acyltransferase</keyword>
<evidence type="ECO:0000256" key="6">
    <source>
        <dbReference type="HAMAP-Rule" id="MF_00295"/>
    </source>
</evidence>
<evidence type="ECO:0000256" key="5">
    <source>
        <dbReference type="ARBA" id="ARBA00023315"/>
    </source>
</evidence>
<feature type="active site" description="Proton acceptor" evidence="6">
    <location>
        <position position="235"/>
    </location>
</feature>
<dbReference type="InterPro" id="IPR005697">
    <property type="entry name" value="HST_MetA"/>
</dbReference>
<feature type="binding site" evidence="6">
    <location>
        <position position="192"/>
    </location>
    <ligand>
        <name>substrate</name>
    </ligand>
</feature>
<comment type="subcellular location">
    <subcellularLocation>
        <location evidence="1 6">Cytoplasm</location>
    </subcellularLocation>
</comment>
<evidence type="ECO:0000256" key="3">
    <source>
        <dbReference type="ARBA" id="ARBA00022605"/>
    </source>
</evidence>
<comment type="caution">
    <text evidence="8">The sequence shown here is derived from an EMBL/GenBank/DDBJ whole genome shotgun (WGS) entry which is preliminary data.</text>
</comment>
<feature type="site" description="Important for acyl-CoA specificity" evidence="6">
    <location>
        <position position="111"/>
    </location>
</feature>
<keyword evidence="4 6" id="KW-0808">Transferase</keyword>
<feature type="site" description="Important for substrate specificity" evidence="6">
    <location>
        <position position="192"/>
    </location>
</feature>
<comment type="function">
    <text evidence="6">Transfers an acetyl group from acetyl-CoA to L-homoserine, forming acetyl-L-homoserine.</text>
</comment>
<dbReference type="FunFam" id="3.40.50.880:FF:000004">
    <property type="entry name" value="Homoserine O-succinyltransferase"/>
    <property type="match status" value="1"/>
</dbReference>
<proteinExistence type="inferred from homology"/>
<dbReference type="Proteomes" id="UP000823631">
    <property type="component" value="Unassembled WGS sequence"/>
</dbReference>
<dbReference type="CDD" id="cd03131">
    <property type="entry name" value="GATase1_HTS"/>
    <property type="match status" value="1"/>
</dbReference>